<proteinExistence type="predicted"/>
<sequence length="544" mass="62142">MQNKQVQISDLIVLVPDTNLLDNLQILNHFQLDYQHSFYKSTVSTESKYFPIFQFNYDPQAVQISIEVYTLLGATNIRIKILDIAIQSFQSLNTSPLVPVFSGVQAPISLTFDEYKSLYLFASLPNLQLQATKLDHILQSSEFKALESKVPFIKEAYNSYLINTVKCHFQISITPNFNVNQPYLIKTLLDASKKYSTTEFLENGIICIFQSQNSNKTIQLQLVDDPENRQFSLETQIKPFEDSLQVLNLLPANQAPLRSSVQSQIASLQLKSTNSENKRFLYCDVFEGISLLSSGSVPVAQVLFQLIQSFKTQSIVNLRINLQNGEYIELKCVGCGFIEEYYKKLQKVEDKVFQEELKKEQQIAITKKPELPIKVDQPLKRTPEQKSKTPNSGSSLLVQKPQSNLQKPKVTPQKAILVGRKISNDNNVVKNVLKQSQSPKLIKSPQYPIQAKKKEIDITQCIQKYSVQVCDCLTQNEKITRSGLYDQEYQTKIYKYLDIMTVNEAKNPSFKDKDFQSREVDATHGAFLGKIVSSAYERVMNRYK</sequence>
<feature type="region of interest" description="Disordered" evidence="1">
    <location>
        <begin position="375"/>
        <end position="406"/>
    </location>
</feature>
<organism evidence="2">
    <name type="scientific">Spironucleus salmonicida</name>
    <dbReference type="NCBI Taxonomy" id="348837"/>
    <lineage>
        <taxon>Eukaryota</taxon>
        <taxon>Metamonada</taxon>
        <taxon>Diplomonadida</taxon>
        <taxon>Hexamitidae</taxon>
        <taxon>Hexamitinae</taxon>
        <taxon>Spironucleus</taxon>
    </lineage>
</organism>
<dbReference type="EMBL" id="AUWU02000004">
    <property type="protein sequence ID" value="KAH0573807.1"/>
    <property type="molecule type" value="Genomic_DNA"/>
</dbReference>
<dbReference type="AlphaFoldDB" id="V6LRV3"/>
<dbReference type="Proteomes" id="UP000018208">
    <property type="component" value="Unassembled WGS sequence"/>
</dbReference>
<name>V6LRV3_9EUKA</name>
<gene>
    <name evidence="2" type="ORF">SS50377_13505</name>
    <name evidence="3" type="ORF">SS50377_23742</name>
</gene>
<reference evidence="2 3" key="1">
    <citation type="journal article" date="2014" name="PLoS Genet.">
        <title>The Genome of Spironucleus salmonicida Highlights a Fish Pathogen Adapted to Fluctuating Environments.</title>
        <authorList>
            <person name="Xu F."/>
            <person name="Jerlstrom-Hultqvist J."/>
            <person name="Einarsson E."/>
            <person name="Astvaldsson A."/>
            <person name="Svard S.G."/>
            <person name="Andersson J.O."/>
        </authorList>
    </citation>
    <scope>NUCLEOTIDE SEQUENCE</scope>
    <source>
        <strain evidence="3">ATCC 50377</strain>
    </source>
</reference>
<dbReference type="EMBL" id="KI546074">
    <property type="protein sequence ID" value="EST46421.1"/>
    <property type="molecule type" value="Genomic_DNA"/>
</dbReference>
<dbReference type="VEuPathDB" id="GiardiaDB:SS50377_23742"/>
<evidence type="ECO:0000313" key="4">
    <source>
        <dbReference type="Proteomes" id="UP000018208"/>
    </source>
</evidence>
<evidence type="ECO:0000256" key="1">
    <source>
        <dbReference type="SAM" id="MobiDB-lite"/>
    </source>
</evidence>
<reference evidence="3" key="2">
    <citation type="submission" date="2020-12" db="EMBL/GenBank/DDBJ databases">
        <title>New Spironucleus salmonicida genome in near-complete chromosomes.</title>
        <authorList>
            <person name="Xu F."/>
            <person name="Kurt Z."/>
            <person name="Jimenez-Gonzalez A."/>
            <person name="Astvaldsson A."/>
            <person name="Andersson J.O."/>
            <person name="Svard S.G."/>
        </authorList>
    </citation>
    <scope>NUCLEOTIDE SEQUENCE</scope>
    <source>
        <strain evidence="3">ATCC 50377</strain>
    </source>
</reference>
<feature type="compositionally biased region" description="Basic and acidic residues" evidence="1">
    <location>
        <begin position="375"/>
        <end position="387"/>
    </location>
</feature>
<evidence type="ECO:0000313" key="3">
    <source>
        <dbReference type="EMBL" id="KAH0573807.1"/>
    </source>
</evidence>
<feature type="compositionally biased region" description="Polar residues" evidence="1">
    <location>
        <begin position="388"/>
        <end position="406"/>
    </location>
</feature>
<evidence type="ECO:0000313" key="2">
    <source>
        <dbReference type="EMBL" id="EST46421.1"/>
    </source>
</evidence>
<accession>V6LRV3</accession>
<protein>
    <submittedName>
        <fullName evidence="2">Uncharacterized protein</fullName>
    </submittedName>
</protein>
<keyword evidence="4" id="KW-1185">Reference proteome</keyword>